<evidence type="ECO:0000256" key="2">
    <source>
        <dbReference type="ARBA" id="ARBA00009310"/>
    </source>
</evidence>
<evidence type="ECO:0000256" key="9">
    <source>
        <dbReference type="ARBA" id="ARBA00036810"/>
    </source>
</evidence>
<keyword evidence="4 15" id="KW-1133">Transmembrane helix</keyword>
<dbReference type="InterPro" id="IPR008429">
    <property type="entry name" value="CLPTM1"/>
</dbReference>
<evidence type="ECO:0000256" key="7">
    <source>
        <dbReference type="ARBA" id="ARBA00024631"/>
    </source>
</evidence>
<evidence type="ECO:0000256" key="12">
    <source>
        <dbReference type="ARBA" id="ARBA00043155"/>
    </source>
</evidence>
<dbReference type="GO" id="GO:0012505">
    <property type="term" value="C:endomembrane system"/>
    <property type="evidence" value="ECO:0007669"/>
    <property type="project" value="TreeGrafter"/>
</dbReference>
<dbReference type="Proteomes" id="UP000051574">
    <property type="component" value="Unassembled WGS sequence"/>
</dbReference>
<feature type="transmembrane region" description="Helical" evidence="15">
    <location>
        <begin position="289"/>
        <end position="310"/>
    </location>
</feature>
<proteinExistence type="inferred from homology"/>
<organism evidence="16 17">
    <name type="scientific">Oryctes borbonicus</name>
    <dbReference type="NCBI Taxonomy" id="1629725"/>
    <lineage>
        <taxon>Eukaryota</taxon>
        <taxon>Metazoa</taxon>
        <taxon>Ecdysozoa</taxon>
        <taxon>Arthropoda</taxon>
        <taxon>Hexapoda</taxon>
        <taxon>Insecta</taxon>
        <taxon>Pterygota</taxon>
        <taxon>Neoptera</taxon>
        <taxon>Endopterygota</taxon>
        <taxon>Coleoptera</taxon>
        <taxon>Polyphaga</taxon>
        <taxon>Scarabaeiformia</taxon>
        <taxon>Scarabaeidae</taxon>
        <taxon>Dynastinae</taxon>
        <taxon>Oryctes</taxon>
    </lineage>
</organism>
<evidence type="ECO:0000313" key="16">
    <source>
        <dbReference type="EMBL" id="KRT81708.1"/>
    </source>
</evidence>
<name>A0A0T6B2V6_9SCAR</name>
<comment type="catalytic activity">
    <reaction evidence="6">
        <text>a 1,2-diacyl-sn-glycero-3-phosphoethanolamine(in) = a 1,2-diacyl-sn-glycero-3-phosphoethanolamine(out)</text>
        <dbReference type="Rhea" id="RHEA:38895"/>
        <dbReference type="ChEBI" id="CHEBI:64612"/>
    </reaction>
</comment>
<evidence type="ECO:0000256" key="8">
    <source>
        <dbReference type="ARBA" id="ARBA00035895"/>
    </source>
</evidence>
<feature type="transmembrane region" description="Helical" evidence="15">
    <location>
        <begin position="23"/>
        <end position="46"/>
    </location>
</feature>
<evidence type="ECO:0000256" key="11">
    <source>
        <dbReference type="ARBA" id="ARBA00042320"/>
    </source>
</evidence>
<evidence type="ECO:0000256" key="4">
    <source>
        <dbReference type="ARBA" id="ARBA00022989"/>
    </source>
</evidence>
<comment type="catalytic activity">
    <reaction evidence="9">
        <text>6-(alpha-D-glucosaminyl)-(1-octadecanoyl,2-(9Z)-octadecenoyl-sn-glycero-3-phospho)-1D-myo-inositol(in) = 6-(alpha-D-glucosaminyl)-(1-octadecanoyl,2-(9Z)-octadecenoyl-sn-glycero-3-phospho)-1D-myo-inositol(out)</text>
        <dbReference type="Rhea" id="RHEA:71495"/>
        <dbReference type="ChEBI" id="CHEBI:190691"/>
    </reaction>
</comment>
<evidence type="ECO:0000256" key="1">
    <source>
        <dbReference type="ARBA" id="ARBA00004141"/>
    </source>
</evidence>
<evidence type="ECO:0000256" key="14">
    <source>
        <dbReference type="ARBA" id="ARBA00093208"/>
    </source>
</evidence>
<reference evidence="16 17" key="1">
    <citation type="submission" date="2015-09" db="EMBL/GenBank/DDBJ databases">
        <title>Draft genome of the scarab beetle Oryctes borbonicus.</title>
        <authorList>
            <person name="Meyer J.M."/>
            <person name="Markov G.V."/>
            <person name="Baskaran P."/>
            <person name="Herrmann M."/>
            <person name="Sommer R.J."/>
            <person name="Roedelsperger C."/>
        </authorList>
    </citation>
    <scope>NUCLEOTIDE SEQUENCE [LARGE SCALE GENOMIC DNA]</scope>
    <source>
        <strain evidence="16">OB123</strain>
        <tissue evidence="16">Whole animal</tissue>
    </source>
</reference>
<dbReference type="AlphaFoldDB" id="A0A0T6B2V6"/>
<evidence type="ECO:0000256" key="6">
    <source>
        <dbReference type="ARBA" id="ARBA00024615"/>
    </source>
</evidence>
<comment type="subcellular location">
    <subcellularLocation>
        <location evidence="1">Membrane</location>
        <topology evidence="1">Multi-pass membrane protein</topology>
    </subcellularLocation>
</comment>
<comment type="caution">
    <text evidence="16">The sequence shown here is derived from an EMBL/GenBank/DDBJ whole genome shotgun (WGS) entry which is preliminary data.</text>
</comment>
<comment type="catalytic activity">
    <reaction evidence="14">
        <text>a 6-(alpha-D-glucosaminyl)-1-(1,2-diacyl-sn-glycero-3-phospho)-1D-myo-inositol(in) = a 6-(alpha-D-glucosaminyl)-1-(1,2-diacyl-sn-glycero-3-phospho)-1D-myo-inositol(out)</text>
        <dbReference type="Rhea" id="RHEA:71491"/>
        <dbReference type="ChEBI" id="CHEBI:57997"/>
    </reaction>
</comment>
<gene>
    <name evidence="16" type="ORF">AMK59_5229</name>
</gene>
<comment type="function">
    <text evidence="13">Scramblase that mediates the translocation of glucosaminylphosphatidylinositol (alpha-D-GlcN-(1-6)-(1,2-diacyl-sn-glycero-3-phospho)-1D-myo-inositol, GlcN-PI) across the endoplasmic reticulum (ER) membrane, from the cytosolic leaflet to the luminal leaflet of the ER membrane, where it participates in the biosynthesis of glycosylphosphatidylinositol (GPI). GPI is a lipid glycoconjugate involved in post-translational modification of proteins. Can also translocate 1,2-diacyl-sn-glycero-3-phospho-(1D-myo-inositol) (phosphatidylinositol or PI), as well as several other phospholipids (1,2-diacyl-sn-glycero-3-phosphocholine, 1,2-diacyl-sn-glycero-3-phosphoethanolamine), and N-acetylglucosaminylphosphatidylinositol (GlcNAc-PI) in vitro.</text>
</comment>
<keyword evidence="5 15" id="KW-0472">Membrane</keyword>
<protein>
    <recommendedName>
        <fullName evidence="10">Lipid scramblase CLPTM1L</fullName>
    </recommendedName>
    <alternativeName>
        <fullName evidence="12">Cisplatin resistance-related protein 9</fullName>
    </alternativeName>
    <alternativeName>
        <fullName evidence="11">Cleft lip and palate transmembrane protein 1-like protein</fullName>
    </alternativeName>
</protein>
<comment type="catalytic activity">
    <reaction evidence="8">
        <text>a 1,2-diacyl-sn-glycero-3-phospho-(1D-myo-inositol)(in) = a 1,2-diacyl-sn-glycero-3-phospho-(1D-myo-inositol)(out)</text>
        <dbReference type="Rhea" id="RHEA:38691"/>
        <dbReference type="ChEBI" id="CHEBI:57880"/>
    </reaction>
</comment>
<dbReference type="GO" id="GO:0016020">
    <property type="term" value="C:membrane"/>
    <property type="evidence" value="ECO:0007669"/>
    <property type="project" value="UniProtKB-SubCell"/>
</dbReference>
<evidence type="ECO:0000256" key="10">
    <source>
        <dbReference type="ARBA" id="ARBA00040905"/>
    </source>
</evidence>
<keyword evidence="3 15" id="KW-0812">Transmembrane</keyword>
<evidence type="ECO:0000256" key="5">
    <source>
        <dbReference type="ARBA" id="ARBA00023136"/>
    </source>
</evidence>
<feature type="transmembrane region" description="Helical" evidence="15">
    <location>
        <begin position="352"/>
        <end position="369"/>
    </location>
</feature>
<sequence>MTLHDALKLTCVYLKKFIMKPSLTLIFSGIFLAFIGHSIWNLILIFRPPTCNVGDICYTSYLNKKPPLDLLVYLTDNSRSKGEELVLALPNFDYNHPIERVIKLELSRTVRNNGSMQIHTVIIPSRNKKDLSLYEAKNLQDSTYLFGTLTQYMIPKSATFNLLQETAKQTDIKPATHIKTKYAVMMCNDELNIPHSGVPMEIIGYLRINHKKQFLPILIHDFLQSRLRDLEEISLETKEAQFTFVYNPSSIGKFKFMTQMEVTFNNFLTLGFTEKDVDEVKGVFADTNLYLLCATVFIGSVHLLLDFLSFKNDVSFWRSHKSMAGLSARTVMWRAFSQTVIFLYLLDEGTSLLVLIPSGIGTIIEFWKIKKVLKATVSWSGITFNTSTKETEEEARTRQYDEESMRYLSYVLYPLCILGAIYSLIYQPHKR</sequence>
<evidence type="ECO:0000256" key="13">
    <source>
        <dbReference type="ARBA" id="ARBA00045827"/>
    </source>
</evidence>
<comment type="catalytic activity">
    <reaction evidence="7">
        <text>a 1,2-diacyl-sn-glycero-3-phosphocholine(in) = a 1,2-diacyl-sn-glycero-3-phosphocholine(out)</text>
        <dbReference type="Rhea" id="RHEA:38571"/>
        <dbReference type="ChEBI" id="CHEBI:57643"/>
    </reaction>
</comment>
<keyword evidence="17" id="KW-1185">Reference proteome</keyword>
<dbReference type="EMBL" id="LJIG01016069">
    <property type="protein sequence ID" value="KRT81708.1"/>
    <property type="molecule type" value="Genomic_DNA"/>
</dbReference>
<comment type="similarity">
    <text evidence="2">Belongs to the CLPTM1 family.</text>
</comment>
<dbReference type="PANTHER" id="PTHR21347:SF0">
    <property type="entry name" value="LIPID SCRAMBLASE CLPTM1L"/>
    <property type="match status" value="1"/>
</dbReference>
<evidence type="ECO:0000256" key="15">
    <source>
        <dbReference type="SAM" id="Phobius"/>
    </source>
</evidence>
<evidence type="ECO:0000256" key="3">
    <source>
        <dbReference type="ARBA" id="ARBA00022692"/>
    </source>
</evidence>
<evidence type="ECO:0000313" key="17">
    <source>
        <dbReference type="Proteomes" id="UP000051574"/>
    </source>
</evidence>
<dbReference type="PANTHER" id="PTHR21347">
    <property type="entry name" value="CLEFT LIP AND PALATE ASSOCIATED TRANSMEMBRANE PROTEIN-RELATED"/>
    <property type="match status" value="1"/>
</dbReference>
<dbReference type="Pfam" id="PF05602">
    <property type="entry name" value="CLPTM1"/>
    <property type="match status" value="1"/>
</dbReference>
<dbReference type="OrthoDB" id="378564at2759"/>
<feature type="transmembrane region" description="Helical" evidence="15">
    <location>
        <begin position="407"/>
        <end position="425"/>
    </location>
</feature>
<accession>A0A0T6B2V6</accession>